<keyword evidence="7" id="KW-1185">Reference proteome</keyword>
<gene>
    <name evidence="6" type="ORF">LSH36_124g00017</name>
</gene>
<evidence type="ECO:0000313" key="6">
    <source>
        <dbReference type="EMBL" id="KAK2160944.1"/>
    </source>
</evidence>
<accession>A0AAD9NBB6</accession>
<dbReference type="Pfam" id="PF22697">
    <property type="entry name" value="SOS1_NGEF_PH"/>
    <property type="match status" value="1"/>
</dbReference>
<dbReference type="SMART" id="SM00233">
    <property type="entry name" value="PH"/>
    <property type="match status" value="1"/>
</dbReference>
<dbReference type="InterPro" id="IPR035899">
    <property type="entry name" value="DBL_dom_sf"/>
</dbReference>
<dbReference type="PROSITE" id="PS50010">
    <property type="entry name" value="DH_2"/>
    <property type="match status" value="1"/>
</dbReference>
<dbReference type="Pfam" id="PF00621">
    <property type="entry name" value="RhoGEF"/>
    <property type="match status" value="1"/>
</dbReference>
<comment type="subcellular location">
    <subcellularLocation>
        <location evidence="1">Cytoplasm</location>
    </subcellularLocation>
</comment>
<organism evidence="6 7">
    <name type="scientific">Paralvinella palmiformis</name>
    <dbReference type="NCBI Taxonomy" id="53620"/>
    <lineage>
        <taxon>Eukaryota</taxon>
        <taxon>Metazoa</taxon>
        <taxon>Spiralia</taxon>
        <taxon>Lophotrochozoa</taxon>
        <taxon>Annelida</taxon>
        <taxon>Polychaeta</taxon>
        <taxon>Sedentaria</taxon>
        <taxon>Canalipalpata</taxon>
        <taxon>Terebellida</taxon>
        <taxon>Terebelliformia</taxon>
        <taxon>Alvinellidae</taxon>
        <taxon>Paralvinella</taxon>
    </lineage>
</organism>
<dbReference type="AlphaFoldDB" id="A0AAD9NBB6"/>
<keyword evidence="2" id="KW-0963">Cytoplasm</keyword>
<dbReference type="InterPro" id="IPR055251">
    <property type="entry name" value="SOS1_NGEF_PH"/>
</dbReference>
<evidence type="ECO:0008006" key="8">
    <source>
        <dbReference type="Google" id="ProtNLM"/>
    </source>
</evidence>
<dbReference type="InterPro" id="IPR000219">
    <property type="entry name" value="DH_dom"/>
</dbReference>
<dbReference type="SUPFAM" id="SSF50729">
    <property type="entry name" value="PH domain-like"/>
    <property type="match status" value="1"/>
</dbReference>
<protein>
    <recommendedName>
        <fullName evidence="8">Rho guanine nucleotide exchange factor</fullName>
    </recommendedName>
</protein>
<feature type="domain" description="DH" evidence="5">
    <location>
        <begin position="177"/>
        <end position="359"/>
    </location>
</feature>
<feature type="compositionally biased region" description="Basic residues" evidence="3">
    <location>
        <begin position="49"/>
        <end position="58"/>
    </location>
</feature>
<dbReference type="InterPro" id="IPR001849">
    <property type="entry name" value="PH_domain"/>
</dbReference>
<dbReference type="GO" id="GO:0005737">
    <property type="term" value="C:cytoplasm"/>
    <property type="evidence" value="ECO:0007669"/>
    <property type="project" value="UniProtKB-SubCell"/>
</dbReference>
<evidence type="ECO:0000259" key="4">
    <source>
        <dbReference type="PROSITE" id="PS50003"/>
    </source>
</evidence>
<dbReference type="CDD" id="cd00160">
    <property type="entry name" value="RhoGEF"/>
    <property type="match status" value="1"/>
</dbReference>
<dbReference type="Gene3D" id="1.20.900.10">
    <property type="entry name" value="Dbl homology (DH) domain"/>
    <property type="match status" value="1"/>
</dbReference>
<dbReference type="Gene3D" id="2.30.29.30">
    <property type="entry name" value="Pleckstrin-homology domain (PH domain)/Phosphotyrosine-binding domain (PTB)"/>
    <property type="match status" value="1"/>
</dbReference>
<feature type="domain" description="PH" evidence="4">
    <location>
        <begin position="389"/>
        <end position="502"/>
    </location>
</feature>
<dbReference type="SUPFAM" id="SSF48065">
    <property type="entry name" value="DBL homology domain (DH-domain)"/>
    <property type="match status" value="1"/>
</dbReference>
<sequence length="506" mass="59077">MKTILLYPMAAYTSSEQPAAESSRGTVKIRNPFRRCRRSVGILDDTRRKSSRPRKKRKWSTEDSDGETSRFRGAEQLHLNKKKMRSSSLLRKSSHSYSWSDPGRRVESKYRSFRRSVSFLGVLSCSSPKTDVNLYPRSSSRRSVDTKRTPVSRRLSTYWFETIEPGTMRGMTKTEMDRQEAIYELYRGEKELADDLVMLSSTYRNSMKKLELLCDDDLERLFGYVDALLPVHRCLVESLRSCRRDDGTTDGVGEILVRWVRKLDAYVSYCANQVYAKDLLDERKQNPAVDDFLQRCQQSPFSRKLDLWNFLDVPRGKLVKYPLLFRRIQQLTPIRHDDHFYLEKVIQDVNAIIEDVDREVGRARCQFVKDKLRFSEYEDKCDLLQRSTSLVCDGVLRYGRRTKLNVFLFDQILLLTRKVARGSHVEYRVCHQPIPASDLTSDACDSDVSRTSFRSPFSSSHNNRRSFKIAFQNSRTGHSYTLIADDEHDRRQWLSSIRTVKSQFVC</sequence>
<dbReference type="GO" id="GO:0035025">
    <property type="term" value="P:positive regulation of Rho protein signal transduction"/>
    <property type="evidence" value="ECO:0007669"/>
    <property type="project" value="TreeGrafter"/>
</dbReference>
<reference evidence="6" key="1">
    <citation type="journal article" date="2023" name="Mol. Biol. Evol.">
        <title>Third-Generation Sequencing Reveals the Adaptive Role of the Epigenome in Three Deep-Sea Polychaetes.</title>
        <authorList>
            <person name="Perez M."/>
            <person name="Aroh O."/>
            <person name="Sun Y."/>
            <person name="Lan Y."/>
            <person name="Juniper S.K."/>
            <person name="Young C.R."/>
            <person name="Angers B."/>
            <person name="Qian P.Y."/>
        </authorList>
    </citation>
    <scope>NUCLEOTIDE SEQUENCE</scope>
    <source>
        <strain evidence="6">P08H-3</strain>
    </source>
</reference>
<dbReference type="SMART" id="SM00325">
    <property type="entry name" value="RhoGEF"/>
    <property type="match status" value="1"/>
</dbReference>
<proteinExistence type="predicted"/>
<evidence type="ECO:0000259" key="5">
    <source>
        <dbReference type="PROSITE" id="PS50010"/>
    </source>
</evidence>
<dbReference type="Proteomes" id="UP001208570">
    <property type="component" value="Unassembled WGS sequence"/>
</dbReference>
<dbReference type="InterPro" id="IPR011993">
    <property type="entry name" value="PH-like_dom_sf"/>
</dbReference>
<evidence type="ECO:0000256" key="3">
    <source>
        <dbReference type="SAM" id="MobiDB-lite"/>
    </source>
</evidence>
<dbReference type="PANTHER" id="PTHR46006">
    <property type="entry name" value="RHO GUANINE NUCLEOTIDE EXCHANGE FACTOR AT 64C, ISOFORM A"/>
    <property type="match status" value="1"/>
</dbReference>
<evidence type="ECO:0000313" key="7">
    <source>
        <dbReference type="Proteomes" id="UP001208570"/>
    </source>
</evidence>
<evidence type="ECO:0000256" key="1">
    <source>
        <dbReference type="ARBA" id="ARBA00004496"/>
    </source>
</evidence>
<feature type="region of interest" description="Disordered" evidence="3">
    <location>
        <begin position="40"/>
        <end position="74"/>
    </location>
</feature>
<name>A0AAD9NBB6_9ANNE</name>
<dbReference type="EMBL" id="JAODUP010000124">
    <property type="protein sequence ID" value="KAK2160944.1"/>
    <property type="molecule type" value="Genomic_DNA"/>
</dbReference>
<dbReference type="PANTHER" id="PTHR46006:SF8">
    <property type="entry name" value="DH DOMAIN-CONTAINING PROTEIN"/>
    <property type="match status" value="1"/>
</dbReference>
<evidence type="ECO:0000256" key="2">
    <source>
        <dbReference type="ARBA" id="ARBA00022490"/>
    </source>
</evidence>
<dbReference type="PROSITE" id="PS50003">
    <property type="entry name" value="PH_DOMAIN"/>
    <property type="match status" value="1"/>
</dbReference>
<dbReference type="InterPro" id="IPR051480">
    <property type="entry name" value="Endocytic_GEF_Adapter"/>
</dbReference>
<comment type="caution">
    <text evidence="6">The sequence shown here is derived from an EMBL/GenBank/DDBJ whole genome shotgun (WGS) entry which is preliminary data.</text>
</comment>
<dbReference type="GO" id="GO:0005085">
    <property type="term" value="F:guanyl-nucleotide exchange factor activity"/>
    <property type="evidence" value="ECO:0007669"/>
    <property type="project" value="InterPro"/>
</dbReference>